<dbReference type="GO" id="GO:0042302">
    <property type="term" value="F:structural constituent of cuticle"/>
    <property type="evidence" value="ECO:0007669"/>
    <property type="project" value="InterPro"/>
</dbReference>
<feature type="domain" description="Nematode cuticle collagen N-terminal" evidence="3">
    <location>
        <begin position="421"/>
        <end position="467"/>
    </location>
</feature>
<keyword evidence="2" id="KW-0472">Membrane</keyword>
<protein>
    <recommendedName>
        <fullName evidence="3">Nematode cuticle collagen N-terminal domain-containing protein</fullName>
    </recommendedName>
</protein>
<evidence type="ECO:0000256" key="1">
    <source>
        <dbReference type="ARBA" id="ARBA00022737"/>
    </source>
</evidence>
<keyword evidence="5" id="KW-1185">Reference proteome</keyword>
<gene>
    <name evidence="4" type="ORF">QR680_015487</name>
</gene>
<comment type="caution">
    <text evidence="4">The sequence shown here is derived from an EMBL/GenBank/DDBJ whole genome shotgun (WGS) entry which is preliminary data.</text>
</comment>
<dbReference type="EMBL" id="JAUCMV010000004">
    <property type="protein sequence ID" value="KAK0400867.1"/>
    <property type="molecule type" value="Genomic_DNA"/>
</dbReference>
<keyword evidence="2" id="KW-1133">Transmembrane helix</keyword>
<evidence type="ECO:0000313" key="4">
    <source>
        <dbReference type="EMBL" id="KAK0400867.1"/>
    </source>
</evidence>
<evidence type="ECO:0000313" key="5">
    <source>
        <dbReference type="Proteomes" id="UP001175271"/>
    </source>
</evidence>
<dbReference type="Proteomes" id="UP001175271">
    <property type="component" value="Unassembled WGS sequence"/>
</dbReference>
<accession>A0AA39H7V4</accession>
<proteinExistence type="predicted"/>
<keyword evidence="1" id="KW-0677">Repeat</keyword>
<dbReference type="PANTHER" id="PTHR21523:SF9">
    <property type="entry name" value="MLT-TEN (MLT-10) RELATED"/>
    <property type="match status" value="1"/>
</dbReference>
<organism evidence="4 5">
    <name type="scientific">Steinernema hermaphroditum</name>
    <dbReference type="NCBI Taxonomy" id="289476"/>
    <lineage>
        <taxon>Eukaryota</taxon>
        <taxon>Metazoa</taxon>
        <taxon>Ecdysozoa</taxon>
        <taxon>Nematoda</taxon>
        <taxon>Chromadorea</taxon>
        <taxon>Rhabditida</taxon>
        <taxon>Tylenchina</taxon>
        <taxon>Panagrolaimomorpha</taxon>
        <taxon>Strongyloidoidea</taxon>
        <taxon>Steinernematidae</taxon>
        <taxon>Steinernema</taxon>
    </lineage>
</organism>
<dbReference type="AlphaFoldDB" id="A0AA39H7V4"/>
<dbReference type="Pfam" id="PF01484">
    <property type="entry name" value="Col_cuticle_N"/>
    <property type="match status" value="1"/>
</dbReference>
<dbReference type="InterPro" id="IPR002486">
    <property type="entry name" value="Col_cuticle_N"/>
</dbReference>
<feature type="transmembrane region" description="Helical" evidence="2">
    <location>
        <begin position="421"/>
        <end position="445"/>
    </location>
</feature>
<sequence length="667" mass="75427">MERLFFKVSPVCWDGLRPSFSQVLDPTLVPAIETLILLPNLSDDEKTRLQECSSKATEPATQAKCVVEILDAEKIKIKVEQKKKHEGLIVQNELRHKSINYETSSTVAKLLKYEKLRRDYEKKPLLKRFQAVSRLKRAILQRSEYALVSSDEDRTPLGVIANRLVSLVRALKNKNDTASWSSTIVNLHQKAKKIRWEREFERRIRKKLGIDGYTIPEQSAKRVIMSKAGRFTDHPEEDLLREKIEEAGSTINGTSQKAVVEDAIRFLREGIKLALMLTGGNVTDFEKKTVKVASPRFMPVVAEEQDPDTISLLSPSLFGMHDESDGSDEMMSIAKALKVLPNRDQEDWLNLIVEASGVSDQVDRIEKINDAKREENRQQSNLNGGPLYFTRQNVSDMYGDFETRKIDVHDEFVRSFTPDQAVAFLASAGSGIAIAVSLLVIGNLFMEVNDMYREVLADMDEFKVYDISQYDLPNVSSDLEASNTKIGEILNDPVYALGDGFAVVDKVVKPMKYLLRYRIPGDDGAIQEVSTMIGESLLKLETSITSSTISLDEKDELKNEAHIHIRNFASDWRRVWTYFDTMSFYRTICTSKPYSALSELSAFTNDRAAIEKQSEDKMEEFKKTVANCAFAFAIPAHTCAILNGMDMSEMIDERMQEIDGSLESLSS</sequence>
<reference evidence="4" key="1">
    <citation type="submission" date="2023-06" db="EMBL/GenBank/DDBJ databases">
        <title>Genomic analysis of the entomopathogenic nematode Steinernema hermaphroditum.</title>
        <authorList>
            <person name="Schwarz E.M."/>
            <person name="Heppert J.K."/>
            <person name="Baniya A."/>
            <person name="Schwartz H.T."/>
            <person name="Tan C.-H."/>
            <person name="Antoshechkin I."/>
            <person name="Sternberg P.W."/>
            <person name="Goodrich-Blair H."/>
            <person name="Dillman A.R."/>
        </authorList>
    </citation>
    <scope>NUCLEOTIDE SEQUENCE</scope>
    <source>
        <strain evidence="4">PS9179</strain>
        <tissue evidence="4">Whole animal</tissue>
    </source>
</reference>
<dbReference type="Pfam" id="PF04870">
    <property type="entry name" value="Moulting_cycle"/>
    <property type="match status" value="1"/>
</dbReference>
<name>A0AA39H7V4_9BILA</name>
<evidence type="ECO:0000259" key="3">
    <source>
        <dbReference type="SMART" id="SM01088"/>
    </source>
</evidence>
<dbReference type="SMART" id="SM01088">
    <property type="entry name" value="Col_cuticle_N"/>
    <property type="match status" value="1"/>
</dbReference>
<dbReference type="InterPro" id="IPR006954">
    <property type="entry name" value="Mlt-10-like"/>
</dbReference>
<dbReference type="PANTHER" id="PTHR21523">
    <property type="match status" value="1"/>
</dbReference>
<keyword evidence="2" id="KW-0812">Transmembrane</keyword>
<evidence type="ECO:0000256" key="2">
    <source>
        <dbReference type="SAM" id="Phobius"/>
    </source>
</evidence>